<feature type="transmembrane region" description="Helical" evidence="6">
    <location>
        <begin position="345"/>
        <end position="365"/>
    </location>
</feature>
<feature type="transmembrane region" description="Helical" evidence="6">
    <location>
        <begin position="402"/>
        <end position="424"/>
    </location>
</feature>
<accession>A0A3M8CM50</accession>
<organism evidence="7 8">
    <name type="scientific">Brevibacillus panacihumi</name>
    <dbReference type="NCBI Taxonomy" id="497735"/>
    <lineage>
        <taxon>Bacteria</taxon>
        <taxon>Bacillati</taxon>
        <taxon>Bacillota</taxon>
        <taxon>Bacilli</taxon>
        <taxon>Bacillales</taxon>
        <taxon>Paenibacillaceae</taxon>
        <taxon>Brevibacillus</taxon>
    </lineage>
</organism>
<reference evidence="7 8" key="1">
    <citation type="submission" date="2018-10" db="EMBL/GenBank/DDBJ databases">
        <title>Phylogenomics of Brevibacillus.</title>
        <authorList>
            <person name="Dunlap C."/>
        </authorList>
    </citation>
    <scope>NUCLEOTIDE SEQUENCE [LARGE SCALE GENOMIC DNA]</scope>
    <source>
        <strain evidence="7 8">JCM 15085</strain>
    </source>
</reference>
<comment type="subcellular location">
    <subcellularLocation>
        <location evidence="1">Cell membrane</location>
        <topology evidence="1">Multi-pass membrane protein</topology>
    </subcellularLocation>
</comment>
<keyword evidence="2" id="KW-1003">Cell membrane</keyword>
<dbReference type="GO" id="GO:0005886">
    <property type="term" value="C:plasma membrane"/>
    <property type="evidence" value="ECO:0007669"/>
    <property type="project" value="UniProtKB-SubCell"/>
</dbReference>
<name>A0A3M8CM50_9BACL</name>
<feature type="transmembrane region" description="Helical" evidence="6">
    <location>
        <begin position="28"/>
        <end position="48"/>
    </location>
</feature>
<feature type="transmembrane region" description="Helical" evidence="6">
    <location>
        <begin position="54"/>
        <end position="76"/>
    </location>
</feature>
<keyword evidence="5 6" id="KW-0472">Membrane</keyword>
<proteinExistence type="predicted"/>
<comment type="caution">
    <text evidence="7">The sequence shown here is derived from an EMBL/GenBank/DDBJ whole genome shotgun (WGS) entry which is preliminary data.</text>
</comment>
<sequence length="449" mass="50271">MLRPLSGFREQLLEWRQSWNSLLLRNTLWMLMGEGVKLVLQMGYFVIIARTLGAHGYGLFMGVVTLVAIMAPFSSLGRGELLVMHVSRDRSAFSEYLGNALLMTLISGILLTILAVTLGGLFLPDTIHPLVILWVALSDLIFYRVFSICGQSYQALERLKRTAQFNMLMGGIRLAGAVALAWMSSQHSMEWWGFLYLMTTLVMMSAALTLVIKELGKPSFHIRKLITELKEGSYFSISLSSLVVYSDIGKTMLVRYASAEHAGIYAAASRIVDVALTPIYSLMSAAFSRFFQEGKNGIEKSVRYAKRLIPFSLVYAAIAWLVLYLVAPILPWVLGEDYLFAVEAIRWMAIIPLFKGLHIFAADALTGAGFQGWRSTIQVMVAILVAGLHILIVPLYSWKGAIVVSIVGDVMLCCSYWVMIGYLLRRERAVRLEGHMIHEEAKFAQWSDR</sequence>
<evidence type="ECO:0000313" key="7">
    <source>
        <dbReference type="EMBL" id="RNB76718.1"/>
    </source>
</evidence>
<dbReference type="AlphaFoldDB" id="A0A3M8CM50"/>
<feature type="transmembrane region" description="Helical" evidence="6">
    <location>
        <begin position="167"/>
        <end position="185"/>
    </location>
</feature>
<evidence type="ECO:0000256" key="1">
    <source>
        <dbReference type="ARBA" id="ARBA00004651"/>
    </source>
</evidence>
<keyword evidence="4 6" id="KW-1133">Transmembrane helix</keyword>
<dbReference type="Pfam" id="PF01943">
    <property type="entry name" value="Polysacc_synt"/>
    <property type="match status" value="1"/>
</dbReference>
<dbReference type="InterPro" id="IPR050833">
    <property type="entry name" value="Poly_Biosynth_Transport"/>
</dbReference>
<gene>
    <name evidence="7" type="ORF">EDM58_16945</name>
</gene>
<keyword evidence="3 6" id="KW-0812">Transmembrane</keyword>
<dbReference type="InterPro" id="IPR002797">
    <property type="entry name" value="Polysacc_synth"/>
</dbReference>
<feature type="transmembrane region" description="Helical" evidence="6">
    <location>
        <begin position="127"/>
        <end position="146"/>
    </location>
</feature>
<evidence type="ECO:0000256" key="5">
    <source>
        <dbReference type="ARBA" id="ARBA00023136"/>
    </source>
</evidence>
<dbReference type="PANTHER" id="PTHR30250">
    <property type="entry name" value="PST FAMILY PREDICTED COLANIC ACID TRANSPORTER"/>
    <property type="match status" value="1"/>
</dbReference>
<dbReference type="PANTHER" id="PTHR30250:SF11">
    <property type="entry name" value="O-ANTIGEN TRANSPORTER-RELATED"/>
    <property type="match status" value="1"/>
</dbReference>
<dbReference type="EMBL" id="RHHT01000035">
    <property type="protein sequence ID" value="RNB76718.1"/>
    <property type="molecule type" value="Genomic_DNA"/>
</dbReference>
<feature type="transmembrane region" description="Helical" evidence="6">
    <location>
        <begin position="233"/>
        <end position="257"/>
    </location>
</feature>
<dbReference type="Proteomes" id="UP000281915">
    <property type="component" value="Unassembled WGS sequence"/>
</dbReference>
<evidence type="ECO:0000256" key="3">
    <source>
        <dbReference type="ARBA" id="ARBA00022692"/>
    </source>
</evidence>
<evidence type="ECO:0000256" key="2">
    <source>
        <dbReference type="ARBA" id="ARBA00022475"/>
    </source>
</evidence>
<protein>
    <submittedName>
        <fullName evidence="7">Polysaccharide biosynthesis protein</fullName>
    </submittedName>
</protein>
<evidence type="ECO:0000256" key="6">
    <source>
        <dbReference type="SAM" id="Phobius"/>
    </source>
</evidence>
<feature type="transmembrane region" description="Helical" evidence="6">
    <location>
        <begin position="96"/>
        <end position="121"/>
    </location>
</feature>
<feature type="transmembrane region" description="Helical" evidence="6">
    <location>
        <begin position="377"/>
        <end position="396"/>
    </location>
</feature>
<feature type="transmembrane region" description="Helical" evidence="6">
    <location>
        <begin position="308"/>
        <end position="333"/>
    </location>
</feature>
<dbReference type="RefSeq" id="WP_122914367.1">
    <property type="nucleotide sequence ID" value="NZ_RHHT01000035.1"/>
</dbReference>
<evidence type="ECO:0000256" key="4">
    <source>
        <dbReference type="ARBA" id="ARBA00022989"/>
    </source>
</evidence>
<evidence type="ECO:0000313" key="8">
    <source>
        <dbReference type="Proteomes" id="UP000281915"/>
    </source>
</evidence>
<feature type="transmembrane region" description="Helical" evidence="6">
    <location>
        <begin position="191"/>
        <end position="212"/>
    </location>
</feature>
<feature type="transmembrane region" description="Helical" evidence="6">
    <location>
        <begin position="263"/>
        <end position="287"/>
    </location>
</feature>